<dbReference type="Gene3D" id="1.10.260.40">
    <property type="entry name" value="lambda repressor-like DNA-binding domains"/>
    <property type="match status" value="1"/>
</dbReference>
<keyword evidence="4" id="KW-0804">Transcription</keyword>
<keyword evidence="1" id="KW-0678">Repressor</keyword>
<evidence type="ECO:0000256" key="4">
    <source>
        <dbReference type="ARBA" id="ARBA00023163"/>
    </source>
</evidence>
<dbReference type="InterPro" id="IPR046335">
    <property type="entry name" value="LacI/GalR-like_sensor"/>
</dbReference>
<dbReference type="InterPro" id="IPR000843">
    <property type="entry name" value="HTH_LacI"/>
</dbReference>
<gene>
    <name evidence="6" type="ORF">M4L21_01980</name>
</gene>
<evidence type="ECO:0000313" key="7">
    <source>
        <dbReference type="Proteomes" id="UP001152302"/>
    </source>
</evidence>
<dbReference type="SUPFAM" id="SSF47413">
    <property type="entry name" value="lambda repressor-like DNA-binding domains"/>
    <property type="match status" value="1"/>
</dbReference>
<dbReference type="RefSeq" id="WP_277580193.1">
    <property type="nucleotide sequence ID" value="NZ_JAMBPV010000001.1"/>
</dbReference>
<evidence type="ECO:0000259" key="5">
    <source>
        <dbReference type="PROSITE" id="PS50932"/>
    </source>
</evidence>
<dbReference type="AlphaFoldDB" id="A0A9X4L6W9"/>
<organism evidence="6 7">
    <name type="scientific">Staphylococcus equorum</name>
    <dbReference type="NCBI Taxonomy" id="246432"/>
    <lineage>
        <taxon>Bacteria</taxon>
        <taxon>Bacillati</taxon>
        <taxon>Bacillota</taxon>
        <taxon>Bacilli</taxon>
        <taxon>Bacillales</taxon>
        <taxon>Staphylococcaceae</taxon>
        <taxon>Staphylococcus</taxon>
    </lineage>
</organism>
<keyword evidence="3" id="KW-0238">DNA-binding</keyword>
<dbReference type="Pfam" id="PF13377">
    <property type="entry name" value="Peripla_BP_3"/>
    <property type="match status" value="1"/>
</dbReference>
<dbReference type="Pfam" id="PF00356">
    <property type="entry name" value="LacI"/>
    <property type="match status" value="1"/>
</dbReference>
<evidence type="ECO:0000256" key="3">
    <source>
        <dbReference type="ARBA" id="ARBA00023125"/>
    </source>
</evidence>
<dbReference type="PROSITE" id="PS50932">
    <property type="entry name" value="HTH_LACI_2"/>
    <property type="match status" value="1"/>
</dbReference>
<dbReference type="InterPro" id="IPR010982">
    <property type="entry name" value="Lambda_DNA-bd_dom_sf"/>
</dbReference>
<name>A0A9X4L6W9_9STAP</name>
<comment type="caution">
    <text evidence="6">The sequence shown here is derived from an EMBL/GenBank/DDBJ whole genome shotgun (WGS) entry which is preliminary data.</text>
</comment>
<dbReference type="NCBIfam" id="NF047341">
    <property type="entry name" value="lactose_RbsR"/>
    <property type="match status" value="1"/>
</dbReference>
<evidence type="ECO:0000313" key="6">
    <source>
        <dbReference type="EMBL" id="MDG0858080.1"/>
    </source>
</evidence>
<dbReference type="CDD" id="cd01392">
    <property type="entry name" value="HTH_LacI"/>
    <property type="match status" value="1"/>
</dbReference>
<dbReference type="Proteomes" id="UP001152302">
    <property type="component" value="Unassembled WGS sequence"/>
</dbReference>
<feature type="domain" description="HTH lacI-type" evidence="5">
    <location>
        <begin position="4"/>
        <end position="59"/>
    </location>
</feature>
<evidence type="ECO:0000256" key="1">
    <source>
        <dbReference type="ARBA" id="ARBA00022491"/>
    </source>
</evidence>
<accession>A0A9X4L6W9</accession>
<dbReference type="PANTHER" id="PTHR30146:SF148">
    <property type="entry name" value="HTH-TYPE TRANSCRIPTIONAL REPRESSOR PURR-RELATED"/>
    <property type="match status" value="1"/>
</dbReference>
<evidence type="ECO:0000256" key="2">
    <source>
        <dbReference type="ARBA" id="ARBA00023015"/>
    </source>
</evidence>
<dbReference type="SUPFAM" id="SSF53822">
    <property type="entry name" value="Periplasmic binding protein-like I"/>
    <property type="match status" value="1"/>
</dbReference>
<reference evidence="6" key="1">
    <citation type="submission" date="2022-05" db="EMBL/GenBank/DDBJ databases">
        <title>Comparative genomics of Staphylococcus equorum isolates.</title>
        <authorList>
            <person name="Luelf R.H."/>
        </authorList>
    </citation>
    <scope>NUCLEOTIDE SEQUENCE</scope>
    <source>
        <strain evidence="6">TMW 2.2343</strain>
    </source>
</reference>
<protein>
    <submittedName>
        <fullName evidence="6">LacI family transcriptional regulator</fullName>
    </submittedName>
</protein>
<keyword evidence="2" id="KW-0805">Transcription regulation</keyword>
<dbReference type="EMBL" id="JAMBPX010000001">
    <property type="protein sequence ID" value="MDG0858080.1"/>
    <property type="molecule type" value="Genomic_DNA"/>
</dbReference>
<dbReference type="GO" id="GO:0000976">
    <property type="term" value="F:transcription cis-regulatory region binding"/>
    <property type="evidence" value="ECO:0007669"/>
    <property type="project" value="TreeGrafter"/>
</dbReference>
<dbReference type="SMART" id="SM00354">
    <property type="entry name" value="HTH_LACI"/>
    <property type="match status" value="1"/>
</dbReference>
<proteinExistence type="predicted"/>
<dbReference type="InterPro" id="IPR028082">
    <property type="entry name" value="Peripla_BP_I"/>
</dbReference>
<dbReference type="Gene3D" id="3.40.50.2300">
    <property type="match status" value="2"/>
</dbReference>
<sequence>MKKVSIKDVAKEADVSLTTVSQILNKKSDRFSEETVNKVIAAKERLGYFPNKNAQQLRGSKTKLIGVLLPNLTNPFFSTMMQTMDDHKPDDVDLFFLTTKKDKIEEGIMHLVERGMDGLIIAQMIKNPSRLNQYLLNHNIPYIVLDQSDDHGFTDIVKTNERNGGELAAAHLIDYGHTHISIIQPYNLTSNMKARTEGFIKYCEAHGTPSPTIIETALSKEGGFAILDDIIKSKSSAIFATNDEMAIGIMRGLANKGFHVPNDISVIGFDDIDIAKYLVPSLTTVAQPIKEIGEASLALITHKLNQNDATLHNVALHNELIIRETTQHLKK</sequence>
<dbReference type="PANTHER" id="PTHR30146">
    <property type="entry name" value="LACI-RELATED TRANSCRIPTIONAL REPRESSOR"/>
    <property type="match status" value="1"/>
</dbReference>
<dbReference type="GO" id="GO:0003700">
    <property type="term" value="F:DNA-binding transcription factor activity"/>
    <property type="evidence" value="ECO:0007669"/>
    <property type="project" value="TreeGrafter"/>
</dbReference>
<dbReference type="PROSITE" id="PS00356">
    <property type="entry name" value="HTH_LACI_1"/>
    <property type="match status" value="1"/>
</dbReference>
<dbReference type="CDD" id="cd06267">
    <property type="entry name" value="PBP1_LacI_sugar_binding-like"/>
    <property type="match status" value="1"/>
</dbReference>